<dbReference type="SUPFAM" id="SSF51161">
    <property type="entry name" value="Trimeric LpxA-like enzymes"/>
    <property type="match status" value="1"/>
</dbReference>
<organism evidence="1">
    <name type="scientific">hydrothermal vent metagenome</name>
    <dbReference type="NCBI Taxonomy" id="652676"/>
    <lineage>
        <taxon>unclassified sequences</taxon>
        <taxon>metagenomes</taxon>
        <taxon>ecological metagenomes</taxon>
    </lineage>
</organism>
<evidence type="ECO:0000313" key="1">
    <source>
        <dbReference type="EMBL" id="VAW84187.1"/>
    </source>
</evidence>
<accession>A0A3B0Z9P6</accession>
<proteinExistence type="predicted"/>
<dbReference type="EC" id="4.2.1.1" evidence="1"/>
<dbReference type="CDD" id="cd04645">
    <property type="entry name" value="LbH_gamma_CA_like"/>
    <property type="match status" value="1"/>
</dbReference>
<reference evidence="1" key="1">
    <citation type="submission" date="2018-06" db="EMBL/GenBank/DDBJ databases">
        <authorList>
            <person name="Zhirakovskaya E."/>
        </authorList>
    </citation>
    <scope>NUCLEOTIDE SEQUENCE</scope>
</reference>
<dbReference type="InterPro" id="IPR050484">
    <property type="entry name" value="Transf_Hexapept/Carb_Anhydrase"/>
</dbReference>
<dbReference type="InterPro" id="IPR011004">
    <property type="entry name" value="Trimer_LpxA-like_sf"/>
</dbReference>
<dbReference type="EMBL" id="UOFP01000033">
    <property type="protein sequence ID" value="VAW84187.1"/>
    <property type="molecule type" value="Genomic_DNA"/>
</dbReference>
<gene>
    <name evidence="1" type="ORF">MNBD_GAMMA18-1918</name>
</gene>
<sequence>MSIRPFNNITPTIAESAYVDEDAVVIGDVHIGEQSSIWPGTVIRGDVNYIRIGHSSNIQDGSILHVTAPNDDNPEGLPLIIGNNVTVGHGVILHACTVEDACLVGMGATVLDGAILGEKTLLAAGSLVPPGKELEGGYLWMGSPVKKVRALTVKELQFFHKSCRNYMVLLGQYKV</sequence>
<name>A0A3B0Z9P6_9ZZZZ</name>
<protein>
    <submittedName>
        <fullName evidence="1">Carbonic anhydrase, gamma class</fullName>
        <ecNumber evidence="1">4.2.1.1</ecNumber>
    </submittedName>
</protein>
<dbReference type="PANTHER" id="PTHR13061">
    <property type="entry name" value="DYNACTIN SUBUNIT P25"/>
    <property type="match status" value="1"/>
</dbReference>
<keyword evidence="1" id="KW-0456">Lyase</keyword>
<dbReference type="InterPro" id="IPR047324">
    <property type="entry name" value="LbH_gamma_CA-like"/>
</dbReference>
<dbReference type="GO" id="GO:0004089">
    <property type="term" value="F:carbonate dehydratase activity"/>
    <property type="evidence" value="ECO:0007669"/>
    <property type="project" value="UniProtKB-EC"/>
</dbReference>
<dbReference type="InterPro" id="IPR001451">
    <property type="entry name" value="Hexapep"/>
</dbReference>
<dbReference type="Pfam" id="PF00132">
    <property type="entry name" value="Hexapep"/>
    <property type="match status" value="1"/>
</dbReference>
<dbReference type="PANTHER" id="PTHR13061:SF56">
    <property type="entry name" value="PROTEIN YRDA"/>
    <property type="match status" value="1"/>
</dbReference>
<dbReference type="Gene3D" id="2.160.10.10">
    <property type="entry name" value="Hexapeptide repeat proteins"/>
    <property type="match status" value="1"/>
</dbReference>
<dbReference type="AlphaFoldDB" id="A0A3B0Z9P6"/>